<keyword evidence="2" id="KW-1185">Reference proteome</keyword>
<reference evidence="1" key="1">
    <citation type="submission" date="2021-01" db="EMBL/GenBank/DDBJ databases">
        <authorList>
            <consortium name="Genoscope - CEA"/>
            <person name="William W."/>
        </authorList>
    </citation>
    <scope>NUCLEOTIDE SEQUENCE</scope>
</reference>
<organism evidence="1 2">
    <name type="scientific">Paramecium sonneborni</name>
    <dbReference type="NCBI Taxonomy" id="65129"/>
    <lineage>
        <taxon>Eukaryota</taxon>
        <taxon>Sar</taxon>
        <taxon>Alveolata</taxon>
        <taxon>Ciliophora</taxon>
        <taxon>Intramacronucleata</taxon>
        <taxon>Oligohymenophorea</taxon>
        <taxon>Peniculida</taxon>
        <taxon>Parameciidae</taxon>
        <taxon>Paramecium</taxon>
    </lineage>
</organism>
<protein>
    <submittedName>
        <fullName evidence="1">Uncharacterized protein</fullName>
    </submittedName>
</protein>
<accession>A0A8S1MGS5</accession>
<evidence type="ECO:0000313" key="2">
    <source>
        <dbReference type="Proteomes" id="UP000692954"/>
    </source>
</evidence>
<sequence>MARQLSQEEYIKKKEFQLFGKDLCQLQLELLQQPYDNQLHMIN</sequence>
<dbReference type="Proteomes" id="UP000692954">
    <property type="component" value="Unassembled WGS sequence"/>
</dbReference>
<proteinExistence type="predicted"/>
<evidence type="ECO:0000313" key="1">
    <source>
        <dbReference type="EMBL" id="CAD8079298.1"/>
    </source>
</evidence>
<name>A0A8S1MGS5_9CILI</name>
<comment type="caution">
    <text evidence="1">The sequence shown here is derived from an EMBL/GenBank/DDBJ whole genome shotgun (WGS) entry which is preliminary data.</text>
</comment>
<dbReference type="AlphaFoldDB" id="A0A8S1MGS5"/>
<gene>
    <name evidence="1" type="ORF">PSON_ATCC_30995.1.T0390014</name>
</gene>
<dbReference type="EMBL" id="CAJJDN010000039">
    <property type="protein sequence ID" value="CAD8079298.1"/>
    <property type="molecule type" value="Genomic_DNA"/>
</dbReference>